<evidence type="ECO:0000313" key="4">
    <source>
        <dbReference type="EMBL" id="MCG7938705.1"/>
    </source>
</evidence>
<proteinExistence type="predicted"/>
<dbReference type="InterPro" id="IPR001763">
    <property type="entry name" value="Rhodanese-like_dom"/>
</dbReference>
<sequence>MKPIQWLTCAGLALSLLALPVQALQVPGPLVDVDWLVKHKSEVVILDVRKDKKSFTAKAKKKASIAGMQGCGAKKGAGIKVSGHIPGAALVPWKEVRAKRTVDGIPLIKLVPTQSEMESLMQKHGVNKNSAVVITMKGAQSKDVTFATRLYWQMKYWGHENVAVLDGGTAAWDAAGHALSRDKSKPSMGNWTAGSPNTSIMATTAEVEHAIGNGTQIMDGRTEDFFLGTTYKKKYVYAPGHIPSSKVFPHELLVNGEKAATFLPAKKIAALMKAKGMDANAQTITYCDSGHLSTGHWFIMHELLGNKNVKQYDGSMHEWTKLKKNVDTI</sequence>
<dbReference type="SMART" id="SM00450">
    <property type="entry name" value="RHOD"/>
    <property type="match status" value="2"/>
</dbReference>
<gene>
    <name evidence="4" type="ORF">JAZ04_07585</name>
</gene>
<organism evidence="4 5">
    <name type="scientific">Candidatus Thiodiazotropha lotti</name>
    <dbReference type="NCBI Taxonomy" id="2792787"/>
    <lineage>
        <taxon>Bacteria</taxon>
        <taxon>Pseudomonadati</taxon>
        <taxon>Pseudomonadota</taxon>
        <taxon>Gammaproteobacteria</taxon>
        <taxon>Chromatiales</taxon>
        <taxon>Sedimenticolaceae</taxon>
        <taxon>Candidatus Thiodiazotropha</taxon>
    </lineage>
</organism>
<accession>A0A9E4N0E5</accession>
<feature type="signal peptide" evidence="2">
    <location>
        <begin position="1"/>
        <end position="23"/>
    </location>
</feature>
<dbReference type="CDD" id="cd01448">
    <property type="entry name" value="TST_Repeat_1"/>
    <property type="match status" value="1"/>
</dbReference>
<dbReference type="EMBL" id="JAEPDI010000003">
    <property type="protein sequence ID" value="MCG7938705.1"/>
    <property type="molecule type" value="Genomic_DNA"/>
</dbReference>
<dbReference type="PANTHER" id="PTHR43855">
    <property type="entry name" value="THIOSULFATE SULFURTRANSFERASE"/>
    <property type="match status" value="1"/>
</dbReference>
<evidence type="ECO:0000256" key="1">
    <source>
        <dbReference type="ARBA" id="ARBA00022737"/>
    </source>
</evidence>
<dbReference type="PROSITE" id="PS50206">
    <property type="entry name" value="RHODANESE_3"/>
    <property type="match status" value="2"/>
</dbReference>
<evidence type="ECO:0000313" key="5">
    <source>
        <dbReference type="Proteomes" id="UP000886687"/>
    </source>
</evidence>
<comment type="caution">
    <text evidence="4">The sequence shown here is derived from an EMBL/GenBank/DDBJ whole genome shotgun (WGS) entry which is preliminary data.</text>
</comment>
<name>A0A9E4N0E5_9GAMM</name>
<dbReference type="PANTHER" id="PTHR43855:SF1">
    <property type="entry name" value="THIOSULFATE SULFURTRANSFERASE"/>
    <property type="match status" value="1"/>
</dbReference>
<feature type="domain" description="Rhodanese" evidence="3">
    <location>
        <begin position="82"/>
        <end position="181"/>
    </location>
</feature>
<dbReference type="Gene3D" id="3.40.250.10">
    <property type="entry name" value="Rhodanese-like domain"/>
    <property type="match status" value="2"/>
</dbReference>
<protein>
    <submittedName>
        <fullName evidence="4">Sulfurtransferase</fullName>
    </submittedName>
</protein>
<keyword evidence="1" id="KW-0677">Repeat</keyword>
<keyword evidence="2" id="KW-0732">Signal</keyword>
<dbReference type="Proteomes" id="UP000886687">
    <property type="component" value="Unassembled WGS sequence"/>
</dbReference>
<dbReference type="Pfam" id="PF00581">
    <property type="entry name" value="Rhodanese"/>
    <property type="match status" value="2"/>
</dbReference>
<feature type="chain" id="PRO_5039680147" evidence="2">
    <location>
        <begin position="24"/>
        <end position="329"/>
    </location>
</feature>
<reference evidence="4" key="1">
    <citation type="journal article" date="2021" name="Proc. Natl. Acad. Sci. U.S.A.">
        <title>Global biogeography of chemosynthetic symbionts reveals both localized and globally distributed symbiont groups. .</title>
        <authorList>
            <person name="Osvatic J.T."/>
            <person name="Wilkins L.G.E."/>
            <person name="Leibrecht L."/>
            <person name="Leray M."/>
            <person name="Zauner S."/>
            <person name="Polzin J."/>
            <person name="Camacho Y."/>
            <person name="Gros O."/>
            <person name="van Gils J.A."/>
            <person name="Eisen J.A."/>
            <person name="Petersen J.M."/>
            <person name="Yuen B."/>
        </authorList>
    </citation>
    <scope>NUCLEOTIDE SEQUENCE</scope>
    <source>
        <strain evidence="4">MAGL173</strain>
    </source>
</reference>
<evidence type="ECO:0000259" key="3">
    <source>
        <dbReference type="PROSITE" id="PS50206"/>
    </source>
</evidence>
<dbReference type="SUPFAM" id="SSF52821">
    <property type="entry name" value="Rhodanese/Cell cycle control phosphatase"/>
    <property type="match status" value="2"/>
</dbReference>
<dbReference type="AlphaFoldDB" id="A0A9E4N0E5"/>
<evidence type="ECO:0000256" key="2">
    <source>
        <dbReference type="SAM" id="SignalP"/>
    </source>
</evidence>
<dbReference type="InterPro" id="IPR051126">
    <property type="entry name" value="Thiosulfate_sulfurtransferase"/>
</dbReference>
<dbReference type="InterPro" id="IPR036873">
    <property type="entry name" value="Rhodanese-like_dom_sf"/>
</dbReference>
<feature type="domain" description="Rhodanese" evidence="3">
    <location>
        <begin position="211"/>
        <end position="328"/>
    </location>
</feature>